<dbReference type="EMBL" id="MHQJ01000018">
    <property type="protein sequence ID" value="OHA01361.1"/>
    <property type="molecule type" value="Genomic_DNA"/>
</dbReference>
<keyword evidence="5" id="KW-0378">Hydrolase</keyword>
<feature type="binding site" evidence="10">
    <location>
        <position position="729"/>
    </location>
    <ligand>
        <name>ATP</name>
        <dbReference type="ChEBI" id="CHEBI:30616"/>
    </ligand>
</feature>
<dbReference type="Pfam" id="PF13603">
    <property type="entry name" value="tRNA-synt_1_2"/>
    <property type="match status" value="1"/>
</dbReference>
<feature type="domain" description="Nudix hydrolase" evidence="11">
    <location>
        <begin position="383"/>
        <end position="518"/>
    </location>
</feature>
<evidence type="ECO:0000256" key="9">
    <source>
        <dbReference type="ARBA" id="ARBA00047469"/>
    </source>
</evidence>
<evidence type="ECO:0000313" key="12">
    <source>
        <dbReference type="EMBL" id="OHA01361.1"/>
    </source>
</evidence>
<dbReference type="InterPro" id="IPR002300">
    <property type="entry name" value="aa-tRNA-synth_Ia"/>
</dbReference>
<dbReference type="SUPFAM" id="SSF47323">
    <property type="entry name" value="Anticodon-binding domain of a subclass of class I aminoacyl-tRNA synthetases"/>
    <property type="match status" value="1"/>
</dbReference>
<dbReference type="InterPro" id="IPR009008">
    <property type="entry name" value="Val/Leu/Ile-tRNA-synth_edit"/>
</dbReference>
<dbReference type="InterPro" id="IPR000086">
    <property type="entry name" value="NUDIX_hydrolase_dom"/>
</dbReference>
<dbReference type="SUPFAM" id="SSF55811">
    <property type="entry name" value="Nudix"/>
    <property type="match status" value="1"/>
</dbReference>
<dbReference type="CDD" id="cd07958">
    <property type="entry name" value="Anticodon_Ia_Leu_BEm"/>
    <property type="match status" value="1"/>
</dbReference>
<comment type="subcellular location">
    <subcellularLocation>
        <location evidence="10">Cytoplasm</location>
    </subcellularLocation>
</comment>
<dbReference type="SUPFAM" id="SSF50677">
    <property type="entry name" value="ValRS/IleRS/LeuRS editing domain"/>
    <property type="match status" value="1"/>
</dbReference>
<evidence type="ECO:0000256" key="8">
    <source>
        <dbReference type="ARBA" id="ARBA00023146"/>
    </source>
</evidence>
<proteinExistence type="inferred from homology"/>
<keyword evidence="6 10" id="KW-0067">ATP-binding</keyword>
<evidence type="ECO:0000256" key="3">
    <source>
        <dbReference type="ARBA" id="ARBA00022598"/>
    </source>
</evidence>
<dbReference type="SUPFAM" id="SSF52374">
    <property type="entry name" value="Nucleotidylyl transferase"/>
    <property type="match status" value="1"/>
</dbReference>
<dbReference type="GO" id="GO:0005829">
    <property type="term" value="C:cytosol"/>
    <property type="evidence" value="ECO:0007669"/>
    <property type="project" value="TreeGrafter"/>
</dbReference>
<dbReference type="InterPro" id="IPR020084">
    <property type="entry name" value="NUDIX_hydrolase_CS"/>
</dbReference>
<dbReference type="Gene3D" id="3.90.79.10">
    <property type="entry name" value="Nucleoside Triphosphate Pyrophosphohydrolase"/>
    <property type="match status" value="1"/>
</dbReference>
<dbReference type="AlphaFoldDB" id="A0A1G2KSB6"/>
<reference evidence="12 13" key="1">
    <citation type="journal article" date="2016" name="Nat. Commun.">
        <title>Thousands of microbial genomes shed light on interconnected biogeochemical processes in an aquifer system.</title>
        <authorList>
            <person name="Anantharaman K."/>
            <person name="Brown C.T."/>
            <person name="Hug L.A."/>
            <person name="Sharon I."/>
            <person name="Castelle C.J."/>
            <person name="Probst A.J."/>
            <person name="Thomas B.C."/>
            <person name="Singh A."/>
            <person name="Wilkins M.J."/>
            <person name="Karaoz U."/>
            <person name="Brodie E.L."/>
            <person name="Williams K.H."/>
            <person name="Hubbard S.S."/>
            <person name="Banfield J.F."/>
        </authorList>
    </citation>
    <scope>NUCLEOTIDE SEQUENCE [LARGE SCALE GENOMIC DNA]</scope>
</reference>
<dbReference type="Pfam" id="PF08264">
    <property type="entry name" value="Anticodon_1"/>
    <property type="match status" value="1"/>
</dbReference>
<dbReference type="NCBIfam" id="TIGR00396">
    <property type="entry name" value="leuS_bact"/>
    <property type="match status" value="1"/>
</dbReference>
<keyword evidence="7 10" id="KW-0648">Protein biosynthesis</keyword>
<dbReference type="PROSITE" id="PS00178">
    <property type="entry name" value="AA_TRNA_LIGASE_I"/>
    <property type="match status" value="1"/>
</dbReference>
<dbReference type="Gene3D" id="3.10.20.590">
    <property type="match status" value="1"/>
</dbReference>
<dbReference type="CDD" id="cd00812">
    <property type="entry name" value="LeuRS_core"/>
    <property type="match status" value="1"/>
</dbReference>
<organism evidence="12 13">
    <name type="scientific">Candidatus Sungbacteria bacterium RIFCSPHIGHO2_02_FULL_49_12</name>
    <dbReference type="NCBI Taxonomy" id="1802271"/>
    <lineage>
        <taxon>Bacteria</taxon>
        <taxon>Candidatus Sungiibacteriota</taxon>
    </lineage>
</organism>
<dbReference type="InterPro" id="IPR009080">
    <property type="entry name" value="tRNAsynth_Ia_anticodon-bd"/>
</dbReference>
<dbReference type="InterPro" id="IPR025709">
    <property type="entry name" value="Leu_tRNA-synth_edit"/>
</dbReference>
<dbReference type="GO" id="GO:0005524">
    <property type="term" value="F:ATP binding"/>
    <property type="evidence" value="ECO:0007669"/>
    <property type="project" value="UniProtKB-UniRule"/>
</dbReference>
<dbReference type="Pfam" id="PF09334">
    <property type="entry name" value="tRNA-synt_1g"/>
    <property type="match status" value="1"/>
</dbReference>
<accession>A0A1G2KSB6</accession>
<keyword evidence="8 10" id="KW-0030">Aminoacyl-tRNA synthetase</keyword>
<dbReference type="PANTHER" id="PTHR43740">
    <property type="entry name" value="LEUCYL-TRNA SYNTHETASE"/>
    <property type="match status" value="1"/>
</dbReference>
<dbReference type="Gene3D" id="3.40.50.620">
    <property type="entry name" value="HUPs"/>
    <property type="match status" value="2"/>
</dbReference>
<dbReference type="Pfam" id="PF00293">
    <property type="entry name" value="NUDIX"/>
    <property type="match status" value="1"/>
</dbReference>
<evidence type="ECO:0000256" key="1">
    <source>
        <dbReference type="ARBA" id="ARBA00005594"/>
    </source>
</evidence>
<keyword evidence="2 10" id="KW-0963">Cytoplasm</keyword>
<dbReference type="FunFam" id="1.10.730.10:FF:000002">
    <property type="entry name" value="Leucine--tRNA ligase"/>
    <property type="match status" value="1"/>
</dbReference>
<dbReference type="InterPro" id="IPR001412">
    <property type="entry name" value="aa-tRNA-synth_I_CS"/>
</dbReference>
<dbReference type="PRINTS" id="PR00985">
    <property type="entry name" value="TRNASYNTHLEU"/>
</dbReference>
<evidence type="ECO:0000256" key="5">
    <source>
        <dbReference type="ARBA" id="ARBA00022801"/>
    </source>
</evidence>
<dbReference type="PANTHER" id="PTHR43740:SF2">
    <property type="entry name" value="LEUCINE--TRNA LIGASE, MITOCHONDRIAL"/>
    <property type="match status" value="1"/>
</dbReference>
<sequence length="946" mass="108690">MRYDPAKIEKKWQVKWDKTKIYQAKFPSPKKKFYTLVEFPYPSGEGLHVGHVKGQTAVDIFARFKRMQGYNVLNPMGWDAFGLPAENFAIKNKKHPAGFTEQNIKTFKRQIQSFYPSFDWSREINTTDPNYYKWTQWIFLQLFNKGLAYEKEAPINWCPKDKTGLANEEVINGRCERCETPVEKKLMRQWFLKITAYADRLLSDLDSLDWPEHIKTSQRNWIGKSEGALLKFQVTSDKRQVAEVEVFTTRPDTLFGATYMVLAPEHPLLTNNKLQITNYKEVEDYIKKAGKKSEIERTTETKEKTGVELKGVKAVNPANKEEIPIFVADYVLASYGTGAIMAVPAHDERDFEFAKKFYLLVNQVVMPSRVDLSNPPQERKRDTLRNMILAILYDPRSKKYLTLKWKKLGWTAFVTGGVEDGEDHIKAAEREISEETGYTKVRFLRSLGATEAHFFAAHKNENRKSHAEHLLFELVGDSRANVSEEEKAQYEVTWLTLAELKAANLQHAEADIILEKLITGIDSYSGSGILINSGKFTGMESEKAKWEITNFVGGKRQTQYKLRDWLFSRQRYWGEPIPIVKCAKCGNVHVPEKELPLLLPNVKNYQPSGTGESPLADVKSWVNVRCPKCKGPAKRETNTMPQWAGSSWYFLRYTDAKNSKKLADPKNLKYFMPVDIYFGGAEHTTVHLLYSRFWNKALYDMGHIPFSEPYQRRVQHGLILGSDNRKMSKRWGNVINPDDVIKWYGADTMRTYIMFMGPYGDSIAWSTTAIEGISRFMRRIWALGEKTSKKTKPDEDTLRLAHQSIKKITDDIEQVSYHTAISQLMIFANHLGEKAVVPQDIWLTFLKLLAPFAPHIAEELWSQAKQKYSVHLSGWPSYDESLLFASEVELVVQVNGKVRGKIKVARGIDKENAEKQARADTKISKLLQSAPKRVIFVPDRLINFVA</sequence>
<comment type="caution">
    <text evidence="12">The sequence shown here is derived from an EMBL/GenBank/DDBJ whole genome shotgun (WGS) entry which is preliminary data.</text>
</comment>
<dbReference type="GO" id="GO:0004823">
    <property type="term" value="F:leucine-tRNA ligase activity"/>
    <property type="evidence" value="ECO:0007669"/>
    <property type="project" value="UniProtKB-UniRule"/>
</dbReference>
<comment type="catalytic activity">
    <reaction evidence="9 10">
        <text>tRNA(Leu) + L-leucine + ATP = L-leucyl-tRNA(Leu) + AMP + diphosphate</text>
        <dbReference type="Rhea" id="RHEA:11688"/>
        <dbReference type="Rhea" id="RHEA-COMP:9613"/>
        <dbReference type="Rhea" id="RHEA-COMP:9622"/>
        <dbReference type="ChEBI" id="CHEBI:30616"/>
        <dbReference type="ChEBI" id="CHEBI:33019"/>
        <dbReference type="ChEBI" id="CHEBI:57427"/>
        <dbReference type="ChEBI" id="CHEBI:78442"/>
        <dbReference type="ChEBI" id="CHEBI:78494"/>
        <dbReference type="ChEBI" id="CHEBI:456215"/>
        <dbReference type="EC" id="6.1.1.4"/>
    </reaction>
</comment>
<dbReference type="GO" id="GO:0006429">
    <property type="term" value="P:leucyl-tRNA aminoacylation"/>
    <property type="evidence" value="ECO:0007669"/>
    <property type="project" value="UniProtKB-UniRule"/>
</dbReference>
<dbReference type="FunFam" id="3.40.50.620:FF:000077">
    <property type="entry name" value="Leucine--tRNA ligase"/>
    <property type="match status" value="1"/>
</dbReference>
<evidence type="ECO:0000259" key="11">
    <source>
        <dbReference type="PROSITE" id="PS51462"/>
    </source>
</evidence>
<dbReference type="EC" id="6.1.1.4" evidence="10"/>
<dbReference type="PROSITE" id="PS51462">
    <property type="entry name" value="NUDIX"/>
    <property type="match status" value="1"/>
</dbReference>
<dbReference type="InterPro" id="IPR002302">
    <property type="entry name" value="Leu-tRNA-ligase"/>
</dbReference>
<dbReference type="InterPro" id="IPR014729">
    <property type="entry name" value="Rossmann-like_a/b/a_fold"/>
</dbReference>
<evidence type="ECO:0000256" key="7">
    <source>
        <dbReference type="ARBA" id="ARBA00022917"/>
    </source>
</evidence>
<dbReference type="Pfam" id="PF00133">
    <property type="entry name" value="tRNA-synt_1"/>
    <property type="match status" value="1"/>
</dbReference>
<name>A0A1G2KSB6_9BACT</name>
<dbReference type="PROSITE" id="PS00893">
    <property type="entry name" value="NUDIX_BOX"/>
    <property type="match status" value="1"/>
</dbReference>
<dbReference type="InterPro" id="IPR015413">
    <property type="entry name" value="Methionyl/Leucyl_tRNA_Synth"/>
</dbReference>
<dbReference type="STRING" id="1802271.A3C11_01800"/>
<dbReference type="FunFam" id="3.40.50.620:FF:000056">
    <property type="entry name" value="Leucine--tRNA ligase"/>
    <property type="match status" value="1"/>
</dbReference>
<gene>
    <name evidence="10" type="primary">leuS</name>
    <name evidence="12" type="ORF">A3C11_01800</name>
</gene>
<dbReference type="InterPro" id="IPR015797">
    <property type="entry name" value="NUDIX_hydrolase-like_dom_sf"/>
</dbReference>
<keyword evidence="3 10" id="KW-0436">Ligase</keyword>
<evidence type="ECO:0000256" key="2">
    <source>
        <dbReference type="ARBA" id="ARBA00022490"/>
    </source>
</evidence>
<evidence type="ECO:0000256" key="10">
    <source>
        <dbReference type="HAMAP-Rule" id="MF_00049"/>
    </source>
</evidence>
<dbReference type="HAMAP" id="MF_00049_B">
    <property type="entry name" value="Leu_tRNA_synth_B"/>
    <property type="match status" value="1"/>
</dbReference>
<evidence type="ECO:0000256" key="6">
    <source>
        <dbReference type="ARBA" id="ARBA00022840"/>
    </source>
</evidence>
<evidence type="ECO:0000313" key="13">
    <source>
        <dbReference type="Proteomes" id="UP000177362"/>
    </source>
</evidence>
<protein>
    <recommendedName>
        <fullName evidence="10">Leucine--tRNA ligase</fullName>
        <ecNumber evidence="10">6.1.1.4</ecNumber>
    </recommendedName>
    <alternativeName>
        <fullName evidence="10">Leucyl-tRNA synthetase</fullName>
        <shortName evidence="10">LeuRS</shortName>
    </alternativeName>
</protein>
<comment type="similarity">
    <text evidence="1 10">Belongs to the class-I aminoacyl-tRNA synthetase family.</text>
</comment>
<comment type="caution">
    <text evidence="10">Lacks conserved residue(s) required for the propagation of feature annotation.</text>
</comment>
<keyword evidence="4 10" id="KW-0547">Nucleotide-binding</keyword>
<dbReference type="Proteomes" id="UP000177362">
    <property type="component" value="Unassembled WGS sequence"/>
</dbReference>
<dbReference type="Gene3D" id="3.90.740.10">
    <property type="entry name" value="Valyl/Leucyl/Isoleucyl-tRNA synthetase, editing domain"/>
    <property type="match status" value="1"/>
</dbReference>
<dbReference type="GO" id="GO:0002161">
    <property type="term" value="F:aminoacyl-tRNA deacylase activity"/>
    <property type="evidence" value="ECO:0007669"/>
    <property type="project" value="InterPro"/>
</dbReference>
<dbReference type="InterPro" id="IPR013155">
    <property type="entry name" value="M/V/L/I-tRNA-synth_anticd-bd"/>
</dbReference>
<evidence type="ECO:0000256" key="4">
    <source>
        <dbReference type="ARBA" id="ARBA00022741"/>
    </source>
</evidence>
<dbReference type="Gene3D" id="1.10.730.10">
    <property type="entry name" value="Isoleucyl-tRNA Synthetase, Domain 1"/>
    <property type="match status" value="1"/>
</dbReference>